<organism evidence="2 3">
    <name type="scientific">Cardiobacterium valvarum</name>
    <dbReference type="NCBI Taxonomy" id="194702"/>
    <lineage>
        <taxon>Bacteria</taxon>
        <taxon>Pseudomonadati</taxon>
        <taxon>Pseudomonadota</taxon>
        <taxon>Gammaproteobacteria</taxon>
        <taxon>Cardiobacteriales</taxon>
        <taxon>Cardiobacteriaceae</taxon>
        <taxon>Cardiobacterium</taxon>
    </lineage>
</organism>
<keyword evidence="1" id="KW-0812">Transmembrane</keyword>
<gene>
    <name evidence="2" type="ORF">NCTC13294_00082</name>
</gene>
<protein>
    <submittedName>
        <fullName evidence="2">Uncharacterized protein</fullName>
    </submittedName>
</protein>
<reference evidence="2 3" key="1">
    <citation type="submission" date="2018-06" db="EMBL/GenBank/DDBJ databases">
        <authorList>
            <consortium name="Pathogen Informatics"/>
            <person name="Doyle S."/>
        </authorList>
    </citation>
    <scope>NUCLEOTIDE SEQUENCE [LARGE SCALE GENOMIC DNA]</scope>
    <source>
        <strain evidence="2 3">NCTC13294</strain>
    </source>
</reference>
<feature type="transmembrane region" description="Helical" evidence="1">
    <location>
        <begin position="45"/>
        <end position="75"/>
    </location>
</feature>
<proteinExistence type="predicted"/>
<sequence>MDTIKIVFMVLITLFFVLSLIVATKAYNKKKKQGISNTWYWPKQIVFLFFLVNMFVPIPLIISIPFMIASIVVAVEHFFFEPKTN</sequence>
<name>A0A381DWQ4_9GAMM</name>
<dbReference type="EMBL" id="UFUW01000001">
    <property type="protein sequence ID" value="SUX17581.1"/>
    <property type="molecule type" value="Genomic_DNA"/>
</dbReference>
<dbReference type="Proteomes" id="UP000254572">
    <property type="component" value="Unassembled WGS sequence"/>
</dbReference>
<keyword evidence="1" id="KW-1133">Transmembrane helix</keyword>
<keyword evidence="3" id="KW-1185">Reference proteome</keyword>
<evidence type="ECO:0000313" key="3">
    <source>
        <dbReference type="Proteomes" id="UP000254572"/>
    </source>
</evidence>
<feature type="transmembrane region" description="Helical" evidence="1">
    <location>
        <begin position="6"/>
        <end position="24"/>
    </location>
</feature>
<dbReference type="AlphaFoldDB" id="A0A381DWQ4"/>
<accession>A0A381DWQ4</accession>
<dbReference type="RefSeq" id="WP_115610437.1">
    <property type="nucleotide sequence ID" value="NZ_JBHLZC010000001.1"/>
</dbReference>
<evidence type="ECO:0000256" key="1">
    <source>
        <dbReference type="SAM" id="Phobius"/>
    </source>
</evidence>
<evidence type="ECO:0000313" key="2">
    <source>
        <dbReference type="EMBL" id="SUX17581.1"/>
    </source>
</evidence>
<keyword evidence="1" id="KW-0472">Membrane</keyword>